<dbReference type="InterPro" id="IPR011333">
    <property type="entry name" value="SKP1/BTB/POZ_sf"/>
</dbReference>
<evidence type="ECO:0000259" key="2">
    <source>
        <dbReference type="PROSITE" id="PS50097"/>
    </source>
</evidence>
<dbReference type="Proteomes" id="UP000703269">
    <property type="component" value="Unassembled WGS sequence"/>
</dbReference>
<gene>
    <name evidence="3" type="ORF">PsYK624_042740</name>
</gene>
<evidence type="ECO:0000313" key="3">
    <source>
        <dbReference type="EMBL" id="GJE88191.1"/>
    </source>
</evidence>
<dbReference type="PROSITE" id="PS50097">
    <property type="entry name" value="BTB"/>
    <property type="match status" value="1"/>
</dbReference>
<dbReference type="AlphaFoldDB" id="A0A9P3G4M1"/>
<feature type="region of interest" description="Disordered" evidence="1">
    <location>
        <begin position="1"/>
        <end position="45"/>
    </location>
</feature>
<evidence type="ECO:0000256" key="1">
    <source>
        <dbReference type="SAM" id="MobiDB-lite"/>
    </source>
</evidence>
<dbReference type="EMBL" id="BPQB01000008">
    <property type="protein sequence ID" value="GJE88191.1"/>
    <property type="molecule type" value="Genomic_DNA"/>
</dbReference>
<dbReference type="Pfam" id="PF00651">
    <property type="entry name" value="BTB"/>
    <property type="match status" value="1"/>
</dbReference>
<dbReference type="CDD" id="cd18186">
    <property type="entry name" value="BTB_POZ_ZBTB_KLHL-like"/>
    <property type="match status" value="1"/>
</dbReference>
<dbReference type="SUPFAM" id="SSF54695">
    <property type="entry name" value="POZ domain"/>
    <property type="match status" value="1"/>
</dbReference>
<protein>
    <submittedName>
        <fullName evidence="3">BTB/POZ domain-containing protein</fullName>
    </submittedName>
</protein>
<organism evidence="3 4">
    <name type="scientific">Phanerochaete sordida</name>
    <dbReference type="NCBI Taxonomy" id="48140"/>
    <lineage>
        <taxon>Eukaryota</taxon>
        <taxon>Fungi</taxon>
        <taxon>Dikarya</taxon>
        <taxon>Basidiomycota</taxon>
        <taxon>Agaricomycotina</taxon>
        <taxon>Agaricomycetes</taxon>
        <taxon>Polyporales</taxon>
        <taxon>Phanerochaetaceae</taxon>
        <taxon>Phanerochaete</taxon>
    </lineage>
</organism>
<proteinExistence type="predicted"/>
<reference evidence="3 4" key="1">
    <citation type="submission" date="2021-08" db="EMBL/GenBank/DDBJ databases">
        <title>Draft Genome Sequence of Phanerochaete sordida strain YK-624.</title>
        <authorList>
            <person name="Mori T."/>
            <person name="Dohra H."/>
            <person name="Suzuki T."/>
            <person name="Kawagishi H."/>
            <person name="Hirai H."/>
        </authorList>
    </citation>
    <scope>NUCLEOTIDE SEQUENCE [LARGE SCALE GENOMIC DNA]</scope>
    <source>
        <strain evidence="3 4">YK-624</strain>
    </source>
</reference>
<name>A0A9P3G4M1_9APHY</name>
<accession>A0A9P3G4M1</accession>
<dbReference type="InterPro" id="IPR000210">
    <property type="entry name" value="BTB/POZ_dom"/>
</dbReference>
<comment type="caution">
    <text evidence="3">The sequence shown here is derived from an EMBL/GenBank/DDBJ whole genome shotgun (WGS) entry which is preliminary data.</text>
</comment>
<feature type="domain" description="BTB" evidence="2">
    <location>
        <begin position="59"/>
        <end position="136"/>
    </location>
</feature>
<sequence length="290" mass="32051">MADMQVTAEDAVTAPVHMLRSDSGCDTTAEDLPEATTQQEAHGEASSRAIIRDGHIWFDDGNLVVRAGSGDGALHAFRCHSSVLAARSPVFRAMFQLPYTSGEPTNGGQCVDLPDDWEDVQALLKFLYGFSDVVPARKRDPATFKIIAGPLRLAAKYEMDSVLQQLVPVLERDWPSRYEDWALIEAEAALRRHARFAQDTSFRDVTQDPAAVLQLAQRLGLRSMLPAAFYELSRANFDVEPALYKPHADIALLSRADLVRLVLGRERLADHAGHIGSRLFTLVIHAHGRI</sequence>
<dbReference type="SMART" id="SM00225">
    <property type="entry name" value="BTB"/>
    <property type="match status" value="1"/>
</dbReference>
<dbReference type="Gene3D" id="3.30.710.10">
    <property type="entry name" value="Potassium Channel Kv1.1, Chain A"/>
    <property type="match status" value="1"/>
</dbReference>
<evidence type="ECO:0000313" key="4">
    <source>
        <dbReference type="Proteomes" id="UP000703269"/>
    </source>
</evidence>
<dbReference type="OrthoDB" id="3218112at2759"/>
<keyword evidence="4" id="KW-1185">Reference proteome</keyword>